<keyword evidence="1" id="KW-0808">Transferase</keyword>
<organism evidence="1 2">
    <name type="scientific">Gillisia hiemivivida</name>
    <dbReference type="NCBI Taxonomy" id="291190"/>
    <lineage>
        <taxon>Bacteria</taxon>
        <taxon>Pseudomonadati</taxon>
        <taxon>Bacteroidota</taxon>
        <taxon>Flavobacteriia</taxon>
        <taxon>Flavobacteriales</taxon>
        <taxon>Flavobacteriaceae</taxon>
        <taxon>Gillisia</taxon>
    </lineage>
</organism>
<protein>
    <submittedName>
        <fullName evidence="1">Class I SAM-dependent methyltransferase</fullName>
    </submittedName>
</protein>
<dbReference type="GO" id="GO:0032259">
    <property type="term" value="P:methylation"/>
    <property type="evidence" value="ECO:0007669"/>
    <property type="project" value="UniProtKB-KW"/>
</dbReference>
<dbReference type="SUPFAM" id="SSF53335">
    <property type="entry name" value="S-adenosyl-L-methionine-dependent methyltransferases"/>
    <property type="match status" value="1"/>
</dbReference>
<name>A0A5C6ZUH9_9FLAO</name>
<dbReference type="Gene3D" id="3.40.50.150">
    <property type="entry name" value="Vaccinia Virus protein VP39"/>
    <property type="match status" value="1"/>
</dbReference>
<keyword evidence="2" id="KW-1185">Reference proteome</keyword>
<dbReference type="CDD" id="cd02440">
    <property type="entry name" value="AdoMet_MTases"/>
    <property type="match status" value="1"/>
</dbReference>
<proteinExistence type="predicted"/>
<dbReference type="InterPro" id="IPR029063">
    <property type="entry name" value="SAM-dependent_MTases_sf"/>
</dbReference>
<comment type="caution">
    <text evidence="1">The sequence shown here is derived from an EMBL/GenBank/DDBJ whole genome shotgun (WGS) entry which is preliminary data.</text>
</comment>
<dbReference type="PANTHER" id="PTHR43861">
    <property type="entry name" value="TRANS-ACONITATE 2-METHYLTRANSFERASE-RELATED"/>
    <property type="match status" value="1"/>
</dbReference>
<reference evidence="1 2" key="1">
    <citation type="submission" date="2019-08" db="EMBL/GenBank/DDBJ databases">
        <title>Genome sequence of Gillisia hiemivivida IC154 (type strain).</title>
        <authorList>
            <person name="Bowman J.P."/>
        </authorList>
    </citation>
    <scope>NUCLEOTIDE SEQUENCE [LARGE SCALE GENOMIC DNA]</scope>
    <source>
        <strain evidence="1 2">IC154</strain>
    </source>
</reference>
<dbReference type="Proteomes" id="UP000321367">
    <property type="component" value="Unassembled WGS sequence"/>
</dbReference>
<dbReference type="OrthoDB" id="3896938at2"/>
<dbReference type="PANTHER" id="PTHR43861:SF6">
    <property type="entry name" value="METHYLTRANSFERASE TYPE 11"/>
    <property type="match status" value="1"/>
</dbReference>
<gene>
    <name evidence="1" type="ORF">ES724_12300</name>
</gene>
<dbReference type="EMBL" id="VORY01000016">
    <property type="protein sequence ID" value="TXD92862.1"/>
    <property type="molecule type" value="Genomic_DNA"/>
</dbReference>
<keyword evidence="1" id="KW-0489">Methyltransferase</keyword>
<accession>A0A5C6ZUH9</accession>
<evidence type="ECO:0000313" key="2">
    <source>
        <dbReference type="Proteomes" id="UP000321367"/>
    </source>
</evidence>
<dbReference type="RefSeq" id="WP_146933348.1">
    <property type="nucleotide sequence ID" value="NZ_CBCSHZ010000015.1"/>
</dbReference>
<sequence length="251" mass="29220">MNNIKPKFEYQENQYVFPYHHIAYLDKQNNAVNYRTLTWGFKYFCYLLHCKKIIESLDLNSVLDVGCGEGRFLGLLDDGIIRKVGVDLSKRAIGFARAFHPGVEFLTKDASEIEEKFDMVTAIEVLEHIPDEEVNGFFNKLAAKTNDGGRILISVPTKVKPVSAKHYRHYDLELFQNQLQAANIPFEIEKVDYVYKEPKWLKLYSKMTNNKFGTLQIKFFNDLIWKFTQKNLCITNAKHGEELIILLKKLQ</sequence>
<evidence type="ECO:0000313" key="1">
    <source>
        <dbReference type="EMBL" id="TXD92862.1"/>
    </source>
</evidence>
<dbReference type="AlphaFoldDB" id="A0A5C6ZUH9"/>
<dbReference type="Pfam" id="PF13489">
    <property type="entry name" value="Methyltransf_23"/>
    <property type="match status" value="1"/>
</dbReference>
<dbReference type="GO" id="GO:0008168">
    <property type="term" value="F:methyltransferase activity"/>
    <property type="evidence" value="ECO:0007669"/>
    <property type="project" value="UniProtKB-KW"/>
</dbReference>